<dbReference type="InterPro" id="IPR012737">
    <property type="entry name" value="DhaK_L_YcgS"/>
</dbReference>
<dbReference type="PANTHER" id="PTHR28629">
    <property type="entry name" value="TRIOKINASE/FMN CYCLASE"/>
    <property type="match status" value="1"/>
</dbReference>
<sequence>MFLEIIEKISDEIIKNEEYLTELDREIGDGDHGVNLARGFSEIRNQLVNFKDLPVSDVFTKMGMTLLTKVGGASGAIYGTAFMSAGTYLKGKTEFDNQILLGALNSMIEGIQRRGKAVLGEKTMLDTIIPTYNFLEKSFNEGKNLKDIKNEIIEVAKNSMKATKDIIATKGRASYLGERSVGHIDPGAMSSYLMIKTVCENI</sequence>
<reference evidence="4 5" key="1">
    <citation type="submission" date="2011-10" db="EMBL/GenBank/DDBJ databases">
        <title>The Genome Sequence of Fusobacterium sp. 4_1_13.</title>
        <authorList>
            <consortium name="The Broad Institute Genome Sequencing Platform"/>
            <person name="Earl A."/>
            <person name="Ward D."/>
            <person name="Feldgarden M."/>
            <person name="Gevers D."/>
            <person name="Strauss J."/>
            <person name="Ambrose C."/>
            <person name="Allen-Vercoe E."/>
            <person name="Young S.K."/>
            <person name="Zeng Q."/>
            <person name="Gargeya S."/>
            <person name="Fitzgerald M."/>
            <person name="Haas B."/>
            <person name="Abouelleil A."/>
            <person name="Alvarado L."/>
            <person name="Arachchi H.M."/>
            <person name="Berlin A."/>
            <person name="Brown A."/>
            <person name="Chapman S.B."/>
            <person name="Chen Z."/>
            <person name="Dunbar C."/>
            <person name="Freedman E."/>
            <person name="Gearin G."/>
            <person name="Goldberg J."/>
            <person name="Griggs A."/>
            <person name="Gujja S."/>
            <person name="Heiman D."/>
            <person name="Howarth C."/>
            <person name="Larson L."/>
            <person name="Lui A."/>
            <person name="MacDonald P.J."/>
            <person name="Montmayeur A."/>
            <person name="Murphy C."/>
            <person name="Neiman D."/>
            <person name="Pearson M."/>
            <person name="Priest M."/>
            <person name="Roberts A."/>
            <person name="Saif S."/>
            <person name="Shea T."/>
            <person name="Shenoy N."/>
            <person name="Sisk P."/>
            <person name="Stolte C."/>
            <person name="Sykes S."/>
            <person name="Wortman J."/>
            <person name="Nusbaum C."/>
            <person name="Birren B."/>
        </authorList>
    </citation>
    <scope>NUCLEOTIDE SEQUENCE [LARGE SCALE GENOMIC DNA]</scope>
    <source>
        <strain evidence="4 5">4_1_13</strain>
    </source>
</reference>
<dbReference type="Pfam" id="PF02734">
    <property type="entry name" value="Dak2"/>
    <property type="match status" value="1"/>
</dbReference>
<evidence type="ECO:0000313" key="4">
    <source>
        <dbReference type="EMBL" id="EEO41000.1"/>
    </source>
</evidence>
<dbReference type="AlphaFoldDB" id="A0A0M1VWE0"/>
<dbReference type="PROSITE" id="PS51480">
    <property type="entry name" value="DHAL"/>
    <property type="match status" value="1"/>
</dbReference>
<dbReference type="SUPFAM" id="SSF101473">
    <property type="entry name" value="DhaL-like"/>
    <property type="match status" value="1"/>
</dbReference>
<protein>
    <submittedName>
        <fullName evidence="4">Dihydroxyacetone kinase, L subunit</fullName>
    </submittedName>
</protein>
<comment type="caution">
    <text evidence="4">The sequence shown here is derived from an EMBL/GenBank/DDBJ whole genome shotgun (WGS) entry which is preliminary data.</text>
</comment>
<dbReference type="RefSeq" id="WP_008803468.1">
    <property type="nucleotide sequence ID" value="NZ_KQ235738.1"/>
</dbReference>
<evidence type="ECO:0000313" key="5">
    <source>
        <dbReference type="Proteomes" id="UP000004925"/>
    </source>
</evidence>
<dbReference type="InterPro" id="IPR036117">
    <property type="entry name" value="DhaL_dom_sf"/>
</dbReference>
<proteinExistence type="predicted"/>
<dbReference type="FunFam" id="1.25.40.340:FF:000002">
    <property type="entry name" value="Dihydroxyacetone kinase, L subunit"/>
    <property type="match status" value="1"/>
</dbReference>
<name>A0A0M1VWE0_FUSVC</name>
<dbReference type="eggNOG" id="COG1461">
    <property type="taxonomic scope" value="Bacteria"/>
</dbReference>
<dbReference type="EMBL" id="ACDE02000023">
    <property type="protein sequence ID" value="EEO41000.1"/>
    <property type="molecule type" value="Genomic_DNA"/>
</dbReference>
<dbReference type="NCBIfam" id="TIGR02365">
    <property type="entry name" value="dha_L_ycgS"/>
    <property type="match status" value="1"/>
</dbReference>
<dbReference type="GO" id="GO:0019563">
    <property type="term" value="P:glycerol catabolic process"/>
    <property type="evidence" value="ECO:0007669"/>
    <property type="project" value="TreeGrafter"/>
</dbReference>
<evidence type="ECO:0000259" key="3">
    <source>
        <dbReference type="PROSITE" id="PS51480"/>
    </source>
</evidence>
<keyword evidence="1" id="KW-0808">Transferase</keyword>
<accession>A0A0M1VWE0</accession>
<evidence type="ECO:0000256" key="2">
    <source>
        <dbReference type="ARBA" id="ARBA00022777"/>
    </source>
</evidence>
<organism evidence="4 5">
    <name type="scientific">Fusobacterium vincentii 4_1_13</name>
    <dbReference type="NCBI Taxonomy" id="469606"/>
    <lineage>
        <taxon>Bacteria</taxon>
        <taxon>Fusobacteriati</taxon>
        <taxon>Fusobacteriota</taxon>
        <taxon>Fusobacteriia</taxon>
        <taxon>Fusobacteriales</taxon>
        <taxon>Fusobacteriaceae</taxon>
        <taxon>Fusobacterium</taxon>
    </lineage>
</organism>
<dbReference type="GO" id="GO:0005829">
    <property type="term" value="C:cytosol"/>
    <property type="evidence" value="ECO:0007669"/>
    <property type="project" value="TreeGrafter"/>
</dbReference>
<dbReference type="Proteomes" id="UP000004925">
    <property type="component" value="Unassembled WGS sequence"/>
</dbReference>
<dbReference type="PANTHER" id="PTHR28629:SF4">
    <property type="entry name" value="TRIOKINASE_FMN CYCLASE"/>
    <property type="match status" value="1"/>
</dbReference>
<feature type="domain" description="DhaL" evidence="3">
    <location>
        <begin position="1"/>
        <end position="200"/>
    </location>
</feature>
<dbReference type="InterPro" id="IPR004007">
    <property type="entry name" value="DhaL_dom"/>
</dbReference>
<dbReference type="SMART" id="SM01120">
    <property type="entry name" value="Dak2"/>
    <property type="match status" value="1"/>
</dbReference>
<dbReference type="Gene3D" id="1.25.40.340">
    <property type="match status" value="1"/>
</dbReference>
<dbReference type="GO" id="GO:0004371">
    <property type="term" value="F:glycerone kinase activity"/>
    <property type="evidence" value="ECO:0007669"/>
    <property type="project" value="InterPro"/>
</dbReference>
<dbReference type="HOGENOM" id="CLU_066424_5_0_0"/>
<keyword evidence="2 4" id="KW-0418">Kinase</keyword>
<evidence type="ECO:0000256" key="1">
    <source>
        <dbReference type="ARBA" id="ARBA00022679"/>
    </source>
</evidence>
<dbReference type="InterPro" id="IPR050861">
    <property type="entry name" value="Dihydroxyacetone_Kinase"/>
</dbReference>
<gene>
    <name evidence="4" type="ORF">FSCG_01713</name>
</gene>